<evidence type="ECO:0000313" key="1">
    <source>
        <dbReference type="EMBL" id="KAA0258331.1"/>
    </source>
</evidence>
<dbReference type="OrthoDB" id="9813582at2"/>
<dbReference type="AlphaFoldDB" id="A0A5A8F439"/>
<sequence length="537" mass="62343">MLKRFFVILFLLVPLVSFARFEKLVGEIDNLLAPVKGYVVAVEGDTVYTDLTKEDGVTRGRVLNVYREGKKIVHPITGEVLGVKRSYLGKVKIIEVFDKYSIASVFDKKEDFRKGDVVISETPVKVKVNYENFNRRLELLMKQDLADATNFIVSDSGNYLINFVQDEKGGIEYMIFFDGKLIAKKYYADVNLSYLSKGKPSLMTADILRSKPIDKELRTISVGHIFNDDYEYIVTADEDTVYIYKFTGDDFEYVTRIDGDFDEILNVETIDLNGNGIDEIFISNLQNGRNIKSAIYEFDDNKPKLLKRSIPYIFRTIMVNGHKKLVCQRISRDGEYLGKIHYYEYKADYVRGDAIDGTNGIGIFGFGYGDIDNDGKKEILYLNKQFRLIIIKDGKKIFKSHNYFGKTPYYFMLENEKKVKKEYINRNEDDPFEILHYKKFLKGRVYVYDGGKIYILKNEQVSDVLPNLLKFKGSVFEGLIWQRKMIRKIWESDTFKPTIVDYYGEERFGKNYVVLLRNFGSGLFKGTKSEFIYLEVK</sequence>
<dbReference type="Proteomes" id="UP000322876">
    <property type="component" value="Unassembled WGS sequence"/>
</dbReference>
<evidence type="ECO:0000313" key="2">
    <source>
        <dbReference type="Proteomes" id="UP000322876"/>
    </source>
</evidence>
<protein>
    <submittedName>
        <fullName evidence="1">VCBS repeat-containing protein</fullName>
    </submittedName>
</protein>
<name>A0A5A8F439_9BACT</name>
<organism evidence="1 2">
    <name type="scientific">Deferribacter autotrophicus</name>
    <dbReference type="NCBI Taxonomy" id="500465"/>
    <lineage>
        <taxon>Bacteria</taxon>
        <taxon>Pseudomonadati</taxon>
        <taxon>Deferribacterota</taxon>
        <taxon>Deferribacteres</taxon>
        <taxon>Deferribacterales</taxon>
        <taxon>Deferribacteraceae</taxon>
        <taxon>Deferribacter</taxon>
    </lineage>
</organism>
<reference evidence="1 2" key="1">
    <citation type="submission" date="2019-06" db="EMBL/GenBank/DDBJ databases">
        <title>Genomic insights into carbon and energy metabolism of Deferribacter autotrophicus revealed new metabolic traits in the phylum Deferribacteres.</title>
        <authorList>
            <person name="Slobodkin A.I."/>
            <person name="Slobodkina G.B."/>
            <person name="Allioux M."/>
            <person name="Alain K."/>
            <person name="Jebbar M."/>
            <person name="Shadrin V."/>
            <person name="Kublanov I.V."/>
            <person name="Toshchakov S.V."/>
            <person name="Bonch-Osmolovskaya E.A."/>
        </authorList>
    </citation>
    <scope>NUCLEOTIDE SEQUENCE [LARGE SCALE GENOMIC DNA]</scope>
    <source>
        <strain evidence="1 2">SL50</strain>
    </source>
</reference>
<keyword evidence="2" id="KW-1185">Reference proteome</keyword>
<dbReference type="RefSeq" id="WP_149265888.1">
    <property type="nucleotide sequence ID" value="NZ_VFJB01000004.1"/>
</dbReference>
<dbReference type="SUPFAM" id="SSF69318">
    <property type="entry name" value="Integrin alpha N-terminal domain"/>
    <property type="match status" value="1"/>
</dbReference>
<dbReference type="EMBL" id="VFJB01000004">
    <property type="protein sequence ID" value="KAA0258331.1"/>
    <property type="molecule type" value="Genomic_DNA"/>
</dbReference>
<accession>A0A5A8F439</accession>
<proteinExistence type="predicted"/>
<comment type="caution">
    <text evidence="1">The sequence shown here is derived from an EMBL/GenBank/DDBJ whole genome shotgun (WGS) entry which is preliminary data.</text>
</comment>
<gene>
    <name evidence="1" type="ORF">FHQ18_04005</name>
</gene>
<dbReference type="InterPro" id="IPR028994">
    <property type="entry name" value="Integrin_alpha_N"/>
</dbReference>